<dbReference type="PANTHER" id="PTHR39176:SF1">
    <property type="entry name" value="PERIPLASMIC PROTEIN"/>
    <property type="match status" value="1"/>
</dbReference>
<evidence type="ECO:0000259" key="2">
    <source>
        <dbReference type="Pfam" id="PF07007"/>
    </source>
</evidence>
<evidence type="ECO:0000313" key="4">
    <source>
        <dbReference type="Proteomes" id="UP000070483"/>
    </source>
</evidence>
<dbReference type="PATRIC" id="fig|157687.3.peg.424"/>
<dbReference type="RefSeq" id="WP_060917390.1">
    <property type="nucleotide sequence ID" value="NZ_KQ960021.1"/>
</dbReference>
<feature type="chain" id="PRO_5007461648" description="Lysozyme inhibitor LprI-like N-terminal domain-containing protein" evidence="1">
    <location>
        <begin position="20"/>
        <end position="144"/>
    </location>
</feature>
<sequence>MKKIIILVASLMVVISSFAGYTSDMINRMETKEKSVEDSFGGSNAEMKEASSVILESWDNELNEVYKLLMSKLSKKEQLKLRNEERAWIKRKERVAKDAADKFCGTVNGKKLCGTGYGLEYTQSLINSTKGRAIELSKRYEKLK</sequence>
<protein>
    <recommendedName>
        <fullName evidence="2">Lysozyme inhibitor LprI-like N-terminal domain-containing protein</fullName>
    </recommendedName>
</protein>
<feature type="domain" description="Lysozyme inhibitor LprI-like N-terminal" evidence="2">
    <location>
        <begin position="43"/>
        <end position="136"/>
    </location>
</feature>
<comment type="caution">
    <text evidence="3">The sequence shown here is derived from an EMBL/GenBank/DDBJ whole genome shotgun (WGS) entry which is preliminary data.</text>
</comment>
<dbReference type="InterPro" id="IPR009739">
    <property type="entry name" value="LprI-like_N"/>
</dbReference>
<feature type="signal peptide" evidence="1">
    <location>
        <begin position="1"/>
        <end position="19"/>
    </location>
</feature>
<dbReference type="PANTHER" id="PTHR39176">
    <property type="entry name" value="PERIPLASMIC PROTEIN-RELATED"/>
    <property type="match status" value="1"/>
</dbReference>
<dbReference type="Proteomes" id="UP000070483">
    <property type="component" value="Unassembled WGS sequence"/>
</dbReference>
<reference evidence="4" key="1">
    <citation type="submission" date="2016-01" db="EMBL/GenBank/DDBJ databases">
        <authorList>
            <person name="Mitreva M."/>
            <person name="Pepin K.H."/>
            <person name="Mihindukulasuriya K.A."/>
            <person name="Fulton R."/>
            <person name="Fronick C."/>
            <person name="O'Laughlin M."/>
            <person name="Miner T."/>
            <person name="Herter B."/>
            <person name="Rosa B.A."/>
            <person name="Cordes M."/>
            <person name="Tomlinson C."/>
            <person name="Wollam A."/>
            <person name="Palsikar V.B."/>
            <person name="Mardis E.R."/>
            <person name="Wilson R.K."/>
        </authorList>
    </citation>
    <scope>NUCLEOTIDE SEQUENCE [LARGE SCALE GENOMIC DNA]</scope>
    <source>
        <strain evidence="4">KA00185</strain>
    </source>
</reference>
<accession>A0A134ANI5</accession>
<keyword evidence="1" id="KW-0732">Signal</keyword>
<dbReference type="AlphaFoldDB" id="A0A134ANI5"/>
<keyword evidence="4" id="KW-1185">Reference proteome</keyword>
<gene>
    <name evidence="3" type="ORF">HMPREF3180_00422</name>
</gene>
<organism evidence="3 4">
    <name type="scientific">Leptotrichia wadei</name>
    <dbReference type="NCBI Taxonomy" id="157687"/>
    <lineage>
        <taxon>Bacteria</taxon>
        <taxon>Fusobacteriati</taxon>
        <taxon>Fusobacteriota</taxon>
        <taxon>Fusobacteriia</taxon>
        <taxon>Fusobacteriales</taxon>
        <taxon>Leptotrichiaceae</taxon>
        <taxon>Leptotrichia</taxon>
    </lineage>
</organism>
<dbReference type="OrthoDB" id="8538052at2"/>
<dbReference type="EMBL" id="LSDD01000029">
    <property type="protein sequence ID" value="KXB69251.1"/>
    <property type="molecule type" value="Genomic_DNA"/>
</dbReference>
<evidence type="ECO:0000256" key="1">
    <source>
        <dbReference type="SAM" id="SignalP"/>
    </source>
</evidence>
<proteinExistence type="predicted"/>
<dbReference type="Pfam" id="PF07007">
    <property type="entry name" value="LprI"/>
    <property type="match status" value="1"/>
</dbReference>
<evidence type="ECO:0000313" key="3">
    <source>
        <dbReference type="EMBL" id="KXB69251.1"/>
    </source>
</evidence>
<dbReference type="Gene3D" id="1.20.1270.180">
    <property type="match status" value="1"/>
</dbReference>
<name>A0A134ANI5_9FUSO</name>
<dbReference type="STRING" id="157687.HMPREF3180_00422"/>